<evidence type="ECO:0000256" key="1">
    <source>
        <dbReference type="ARBA" id="ARBA00001947"/>
    </source>
</evidence>
<dbReference type="KEGG" id="palk:PSAKL28_28490"/>
<protein>
    <submittedName>
        <fullName evidence="6">Succinylglutamate desuccinylase/aspartoacylase</fullName>
    </submittedName>
</protein>
<name>A0A077FFM2_9PSED</name>
<sequence length="374" mass="40691">MPIQTRFTDLPPLGPSNTVRLHTHEFSGAGCRRSAYIQAGLHADEHPGLLVIQHLQEMLVELHQQGRILGRIVLCPFANPVGMTQNVLGFWTGRFNLANGENFNRNFPDLVPLLEAQSSAPETAAKTPAQRLKHALAALTPSDTVSAVRQSLLGEALQHDLVLDLHCDTAGVLHLYANQAQRNQALKLAECMDIKVVFLEASAGGQPFDESCNRPWDWLIEKGLCSAEERPFAASIELRGQADVNDQLAREDALGILDFLASEGLLRLDAPVRARCVPQVYPLEGASHLPSPGHGLLVWKKRPGESISKGELIAELVPVDAAIGTPRVPIFSDVDGVVVVQPLFKLVRAGQRVGLLAGVEPLPNRRSGQLLNHF</sequence>
<organism evidence="6 7">
    <name type="scientific">Pseudomonas alkylphenolica</name>
    <dbReference type="NCBI Taxonomy" id="237609"/>
    <lineage>
        <taxon>Bacteria</taxon>
        <taxon>Pseudomonadati</taxon>
        <taxon>Pseudomonadota</taxon>
        <taxon>Gammaproteobacteria</taxon>
        <taxon>Pseudomonadales</taxon>
        <taxon>Pseudomonadaceae</taxon>
        <taxon>Pseudomonas</taxon>
    </lineage>
</organism>
<dbReference type="InterPro" id="IPR053138">
    <property type="entry name" value="N-alpha-Ac-DABA_deacetylase"/>
</dbReference>
<dbReference type="EMBL" id="CP009048">
    <property type="protein sequence ID" value="AIL62041.1"/>
    <property type="molecule type" value="Genomic_DNA"/>
</dbReference>
<dbReference type="InterPro" id="IPR055438">
    <property type="entry name" value="AstE_AspA_cat"/>
</dbReference>
<evidence type="ECO:0000256" key="4">
    <source>
        <dbReference type="ARBA" id="ARBA00022833"/>
    </source>
</evidence>
<dbReference type="SUPFAM" id="SSF53187">
    <property type="entry name" value="Zn-dependent exopeptidases"/>
    <property type="match status" value="1"/>
</dbReference>
<proteinExistence type="predicted"/>
<dbReference type="CDD" id="cd06250">
    <property type="entry name" value="M14_PaAOTO_like"/>
    <property type="match status" value="1"/>
</dbReference>
<keyword evidence="3" id="KW-0378">Hydrolase</keyword>
<gene>
    <name evidence="6" type="ORF">PSAKL28_28490</name>
</gene>
<accession>A0A077FFM2</accession>
<dbReference type="Gene3D" id="3.40.630.10">
    <property type="entry name" value="Zn peptidases"/>
    <property type="match status" value="1"/>
</dbReference>
<evidence type="ECO:0000259" key="5">
    <source>
        <dbReference type="Pfam" id="PF24827"/>
    </source>
</evidence>
<dbReference type="eggNOG" id="COG3608">
    <property type="taxonomic scope" value="Bacteria"/>
</dbReference>
<comment type="cofactor">
    <cofactor evidence="1">
        <name>Zn(2+)</name>
        <dbReference type="ChEBI" id="CHEBI:29105"/>
    </cofactor>
</comment>
<keyword evidence="4" id="KW-0862">Zinc</keyword>
<dbReference type="OrthoDB" id="527673at2"/>
<dbReference type="PANTHER" id="PTHR37326:SF1">
    <property type="entry name" value="BLL3975 PROTEIN"/>
    <property type="match status" value="1"/>
</dbReference>
<dbReference type="GO" id="GO:0046872">
    <property type="term" value="F:metal ion binding"/>
    <property type="evidence" value="ECO:0007669"/>
    <property type="project" value="UniProtKB-KW"/>
</dbReference>
<keyword evidence="2" id="KW-0479">Metal-binding</keyword>
<evidence type="ECO:0000256" key="2">
    <source>
        <dbReference type="ARBA" id="ARBA00022723"/>
    </source>
</evidence>
<feature type="domain" description="Succinylglutamate desuccinylase/Aspartoacylase catalytic" evidence="5">
    <location>
        <begin position="33"/>
        <end position="138"/>
    </location>
</feature>
<dbReference type="AlphaFoldDB" id="A0A077FFM2"/>
<evidence type="ECO:0000313" key="6">
    <source>
        <dbReference type="EMBL" id="AIL62041.1"/>
    </source>
</evidence>
<dbReference type="HOGENOM" id="CLU_062226_0_0_6"/>
<evidence type="ECO:0000256" key="3">
    <source>
        <dbReference type="ARBA" id="ARBA00022801"/>
    </source>
</evidence>
<dbReference type="GO" id="GO:0016788">
    <property type="term" value="F:hydrolase activity, acting on ester bonds"/>
    <property type="evidence" value="ECO:0007669"/>
    <property type="project" value="InterPro"/>
</dbReference>
<dbReference type="Proteomes" id="UP000028931">
    <property type="component" value="Chromosome"/>
</dbReference>
<evidence type="ECO:0000313" key="7">
    <source>
        <dbReference type="Proteomes" id="UP000028931"/>
    </source>
</evidence>
<dbReference type="RefSeq" id="WP_038611587.1">
    <property type="nucleotide sequence ID" value="NZ_CP009048.1"/>
</dbReference>
<reference evidence="6 7" key="1">
    <citation type="submission" date="2014-07" db="EMBL/GenBank/DDBJ databases">
        <authorList>
            <person name="Lee K."/>
            <person name="Lim J.Y."/>
            <person name="Hwang I."/>
        </authorList>
    </citation>
    <scope>NUCLEOTIDE SEQUENCE [LARGE SCALE GENOMIC DNA]</scope>
    <source>
        <strain evidence="6 7">KL28</strain>
    </source>
</reference>
<dbReference type="Pfam" id="PF24827">
    <property type="entry name" value="AstE_AspA_cat"/>
    <property type="match status" value="1"/>
</dbReference>
<dbReference type="PANTHER" id="PTHR37326">
    <property type="entry name" value="BLL3975 PROTEIN"/>
    <property type="match status" value="1"/>
</dbReference>